<feature type="transmembrane region" description="Helical" evidence="1">
    <location>
        <begin position="12"/>
        <end position="32"/>
    </location>
</feature>
<reference evidence="2" key="2">
    <citation type="journal article" date="2015" name="ISME J.">
        <title>A new class of marine Euryarchaeota group II from the Mediterranean deep chlorophyll maximum.</title>
        <authorList>
            <person name="Martin-Cuadrado A.B."/>
            <person name="Garcia-Heredia I."/>
            <person name="Molto A.G."/>
            <person name="Lopez-Ubeda R."/>
            <person name="Kimes N."/>
            <person name="Lopez-Garcia P."/>
            <person name="Moreira D."/>
            <person name="Rodriguez-Valera F."/>
        </authorList>
    </citation>
    <scope>NUCLEOTIDE SEQUENCE</scope>
</reference>
<feature type="transmembrane region" description="Helical" evidence="1">
    <location>
        <begin position="164"/>
        <end position="181"/>
    </location>
</feature>
<reference evidence="2" key="1">
    <citation type="submission" date="2014-11" db="EMBL/GenBank/DDBJ databases">
        <authorList>
            <person name="Zhu J."/>
            <person name="Qi W."/>
            <person name="Song R."/>
        </authorList>
    </citation>
    <scope>NUCLEOTIDE SEQUENCE</scope>
</reference>
<dbReference type="AlphaFoldDB" id="A0A1B1TFH9"/>
<evidence type="ECO:0000256" key="1">
    <source>
        <dbReference type="SAM" id="Phobius"/>
    </source>
</evidence>
<dbReference type="PANTHER" id="PTHR40700">
    <property type="entry name" value="HYPOTHETICAL MEMBRANE PROTEIN, CONSERVED, DUF63 FAMILY"/>
    <property type="match status" value="1"/>
</dbReference>
<protein>
    <submittedName>
        <fullName evidence="2">Putative membrane protein</fullName>
    </submittedName>
</protein>
<feature type="transmembrane region" description="Helical" evidence="1">
    <location>
        <begin position="397"/>
        <end position="414"/>
    </location>
</feature>
<organism evidence="2">
    <name type="scientific">uncultured Poseidoniia archaeon</name>
    <dbReference type="NCBI Taxonomy" id="1697135"/>
    <lineage>
        <taxon>Archaea</taxon>
        <taxon>Methanobacteriati</taxon>
        <taxon>Thermoplasmatota</taxon>
        <taxon>Candidatus Poseidoniia</taxon>
        <taxon>environmental samples</taxon>
    </lineage>
</organism>
<feature type="transmembrane region" description="Helical" evidence="1">
    <location>
        <begin position="319"/>
        <end position="343"/>
    </location>
</feature>
<feature type="transmembrane region" description="Helical" evidence="1">
    <location>
        <begin position="134"/>
        <end position="152"/>
    </location>
</feature>
<dbReference type="EMBL" id="KP211919">
    <property type="protein sequence ID" value="ANV81045.1"/>
    <property type="molecule type" value="Genomic_DNA"/>
</dbReference>
<keyword evidence="1" id="KW-0472">Membrane</keyword>
<evidence type="ECO:0000313" key="2">
    <source>
        <dbReference type="EMBL" id="ANV81045.1"/>
    </source>
</evidence>
<feature type="transmembrane region" description="Helical" evidence="1">
    <location>
        <begin position="98"/>
        <end position="114"/>
    </location>
</feature>
<feature type="transmembrane region" description="Helical" evidence="1">
    <location>
        <begin position="253"/>
        <end position="273"/>
    </location>
</feature>
<feature type="transmembrane region" description="Helical" evidence="1">
    <location>
        <begin position="363"/>
        <end position="385"/>
    </location>
</feature>
<feature type="transmembrane region" description="Helical" evidence="1">
    <location>
        <begin position="68"/>
        <end position="86"/>
    </location>
</feature>
<keyword evidence="1" id="KW-0812">Transmembrane</keyword>
<feature type="transmembrane region" description="Helical" evidence="1">
    <location>
        <begin position="225"/>
        <end position="247"/>
    </location>
</feature>
<sequence length="424" mass="46475">MENPLEEMEDYELWATYFLYFVGTLLFTGLALDQMNIDNPLTNSIYEYYLDPISGEATGDSGYNNVNTITYAIVLGAFVLSLSAWLRKIGIDGGDNTIIALFPFVLWAATGEVVEDAEMFDSRLSSLFVSPGVHFQTAGWVVISGALGYSVTNNSKISKENESDIINSLASILILIQFILYTHSISIGPQSDIGLEMLLIFGLVAIFSPQYLSESLDNFSTIQRSVYLTGFGGTLIFFGAIFSYSLSIDSSDIILWPLIFVIGLPIVICWQMYNYGKESAEILDSYGMISGVLPVGITEAEYLASTSPEKDLMEKHRKAAIFASPVVFLAVAGQILDGIATAIGLEYLGYSEKHVLSDKVIQLFGNAFGFTFIKIALAGIILYFFTIANFEHRQRHLRLLVGLAMLVVGMAPGLRDVGRAVIGV</sequence>
<name>A0A1B1TFH9_9ARCH</name>
<feature type="transmembrane region" description="Helical" evidence="1">
    <location>
        <begin position="193"/>
        <end position="213"/>
    </location>
</feature>
<dbReference type="PANTHER" id="PTHR40700:SF1">
    <property type="entry name" value="DUF63 DOMAIN-CONTAINING PROTEIN"/>
    <property type="match status" value="1"/>
</dbReference>
<proteinExistence type="predicted"/>
<accession>A0A1B1TFH9</accession>
<keyword evidence="1" id="KW-1133">Transmembrane helix</keyword>
<dbReference type="InterPro" id="IPR002749">
    <property type="entry name" value="DUF63"/>
</dbReference>
<dbReference type="Pfam" id="PF01889">
    <property type="entry name" value="DUF63"/>
    <property type="match status" value="2"/>
</dbReference>